<dbReference type="KEGG" id="fcy:FRACYDRAFT_238320"/>
<reference evidence="1 2" key="1">
    <citation type="submission" date="2016-09" db="EMBL/GenBank/DDBJ databases">
        <title>Extensive genetic diversity and differential bi-allelic expression allows diatom success in the polar Southern Ocean.</title>
        <authorList>
            <consortium name="DOE Joint Genome Institute"/>
            <person name="Mock T."/>
            <person name="Otillar R.P."/>
            <person name="Strauss J."/>
            <person name="Dupont C."/>
            <person name="Frickenhaus S."/>
            <person name="Maumus F."/>
            <person name="Mcmullan M."/>
            <person name="Sanges R."/>
            <person name="Schmutz J."/>
            <person name="Toseland A."/>
            <person name="Valas R."/>
            <person name="Veluchamy A."/>
            <person name="Ward B.J."/>
            <person name="Allen A."/>
            <person name="Barry K."/>
            <person name="Falciatore A."/>
            <person name="Ferrante M."/>
            <person name="Fortunato A.E."/>
            <person name="Gloeckner G."/>
            <person name="Gruber A."/>
            <person name="Hipkin R."/>
            <person name="Janech M."/>
            <person name="Kroth P."/>
            <person name="Leese F."/>
            <person name="Lindquist E."/>
            <person name="Lyon B.R."/>
            <person name="Martin J."/>
            <person name="Mayer C."/>
            <person name="Parker M."/>
            <person name="Quesneville H."/>
            <person name="Raymond J."/>
            <person name="Uhlig C."/>
            <person name="Valentin K.U."/>
            <person name="Worden A.Z."/>
            <person name="Armbrust E.V."/>
            <person name="Bowler C."/>
            <person name="Green B."/>
            <person name="Moulton V."/>
            <person name="Van Oosterhout C."/>
            <person name="Grigoriev I."/>
        </authorList>
    </citation>
    <scope>NUCLEOTIDE SEQUENCE [LARGE SCALE GENOMIC DNA]</scope>
    <source>
        <strain evidence="1 2">CCMP1102</strain>
    </source>
</reference>
<keyword evidence="2" id="KW-1185">Reference proteome</keyword>
<protein>
    <submittedName>
        <fullName evidence="1">Uncharacterized protein</fullName>
    </submittedName>
</protein>
<accession>A0A1E7FI88</accession>
<gene>
    <name evidence="1" type="ORF">FRACYDRAFT_238320</name>
</gene>
<evidence type="ECO:0000313" key="1">
    <source>
        <dbReference type="EMBL" id="OEU17890.1"/>
    </source>
</evidence>
<name>A0A1E7FI88_9STRA</name>
<dbReference type="Proteomes" id="UP000095751">
    <property type="component" value="Unassembled WGS sequence"/>
</dbReference>
<proteinExistence type="predicted"/>
<dbReference type="InParanoid" id="A0A1E7FI88"/>
<organism evidence="1 2">
    <name type="scientific">Fragilariopsis cylindrus CCMP1102</name>
    <dbReference type="NCBI Taxonomy" id="635003"/>
    <lineage>
        <taxon>Eukaryota</taxon>
        <taxon>Sar</taxon>
        <taxon>Stramenopiles</taxon>
        <taxon>Ochrophyta</taxon>
        <taxon>Bacillariophyta</taxon>
        <taxon>Bacillariophyceae</taxon>
        <taxon>Bacillariophycidae</taxon>
        <taxon>Bacillariales</taxon>
        <taxon>Bacillariaceae</taxon>
        <taxon>Fragilariopsis</taxon>
    </lineage>
</organism>
<sequence>MNIQYIFDSILSTLQNPTNQVQLVVIICIKALDGKNDANTKKDGWVASFRRVDYHPDYRKPISDWCIKIKGDLNTLQEMHSSMTVPLLSRRVICDIIDSFYSSTAVAAAHVSYFAWKEDSNVNTEAASSLPLLGDNSILGWHPTKLVNWFKEFSNREK</sequence>
<evidence type="ECO:0000313" key="2">
    <source>
        <dbReference type="Proteomes" id="UP000095751"/>
    </source>
</evidence>
<dbReference type="AlphaFoldDB" id="A0A1E7FI88"/>
<dbReference type="EMBL" id="KV784357">
    <property type="protein sequence ID" value="OEU17890.1"/>
    <property type="molecule type" value="Genomic_DNA"/>
</dbReference>